<protein>
    <submittedName>
        <fullName evidence="1">PiggyBac transposable element-derived protein 4-like</fullName>
    </submittedName>
</protein>
<dbReference type="Proteomes" id="UP001607302">
    <property type="component" value="Unassembled WGS sequence"/>
</dbReference>
<keyword evidence="2" id="KW-1185">Reference proteome</keyword>
<sequence>MQLHSSDSDTEVTSGSNIPSKYAIWQDVTHKNVKLLKIDFSVGLRNPDIVKKTNQCARTTIADKVLSHRLIWNNWVDMTVTEIIAFILNMGIIKLPHMKDY</sequence>
<dbReference type="EMBL" id="JAUDFV010000153">
    <property type="protein sequence ID" value="KAL2716988.1"/>
    <property type="molecule type" value="Genomic_DNA"/>
</dbReference>
<reference evidence="1 2" key="1">
    <citation type="journal article" date="2024" name="Ann. Entomol. Soc. Am.">
        <title>Genomic analyses of the southern and eastern yellowjacket wasps (Hymenoptera: Vespidae) reveal evolutionary signatures of social life.</title>
        <authorList>
            <person name="Catto M.A."/>
            <person name="Caine P.B."/>
            <person name="Orr S.E."/>
            <person name="Hunt B.G."/>
            <person name="Goodisman M.A.D."/>
        </authorList>
    </citation>
    <scope>NUCLEOTIDE SEQUENCE [LARGE SCALE GENOMIC DNA]</scope>
    <source>
        <strain evidence="1">233</strain>
        <tissue evidence="1">Head and thorax</tissue>
    </source>
</reference>
<name>A0ABD2A8N5_VESSQ</name>
<proteinExistence type="predicted"/>
<gene>
    <name evidence="1" type="ORF">V1478_012688</name>
</gene>
<dbReference type="AlphaFoldDB" id="A0ABD2A8N5"/>
<evidence type="ECO:0000313" key="2">
    <source>
        <dbReference type="Proteomes" id="UP001607302"/>
    </source>
</evidence>
<organism evidence="1 2">
    <name type="scientific">Vespula squamosa</name>
    <name type="common">Southern yellow jacket</name>
    <name type="synonym">Wasp</name>
    <dbReference type="NCBI Taxonomy" id="30214"/>
    <lineage>
        <taxon>Eukaryota</taxon>
        <taxon>Metazoa</taxon>
        <taxon>Ecdysozoa</taxon>
        <taxon>Arthropoda</taxon>
        <taxon>Hexapoda</taxon>
        <taxon>Insecta</taxon>
        <taxon>Pterygota</taxon>
        <taxon>Neoptera</taxon>
        <taxon>Endopterygota</taxon>
        <taxon>Hymenoptera</taxon>
        <taxon>Apocrita</taxon>
        <taxon>Aculeata</taxon>
        <taxon>Vespoidea</taxon>
        <taxon>Vespidae</taxon>
        <taxon>Vespinae</taxon>
        <taxon>Vespula</taxon>
    </lineage>
</organism>
<accession>A0ABD2A8N5</accession>
<evidence type="ECO:0000313" key="1">
    <source>
        <dbReference type="EMBL" id="KAL2716988.1"/>
    </source>
</evidence>
<comment type="caution">
    <text evidence="1">The sequence shown here is derived from an EMBL/GenBank/DDBJ whole genome shotgun (WGS) entry which is preliminary data.</text>
</comment>